<keyword evidence="2" id="KW-0677">Repeat</keyword>
<evidence type="ECO:0000259" key="6">
    <source>
        <dbReference type="PROSITE" id="PS51294"/>
    </source>
</evidence>
<dbReference type="OrthoDB" id="2143914at2759"/>
<evidence type="ECO:0000313" key="7">
    <source>
        <dbReference type="Proteomes" id="UP000235220"/>
    </source>
</evidence>
<dbReference type="SMART" id="SM00717">
    <property type="entry name" value="SANT"/>
    <property type="match status" value="2"/>
</dbReference>
<dbReference type="Gene3D" id="1.10.10.60">
    <property type="entry name" value="Homeodomain-like"/>
    <property type="match status" value="2"/>
</dbReference>
<dbReference type="CDD" id="cd00167">
    <property type="entry name" value="SANT"/>
    <property type="match status" value="2"/>
</dbReference>
<sequence>MEGDHRGLDNALFFDNKNRVFRSLKPGLRALDGSTVRLRWRAVGVMDSERPRYRRGFAWCGGVAARKWLCRSLQVEISGQYLEMMMMPKTSDGEKMPGRSRASWSPEEDQKLKAYIKRYGIWNWNRMPEASGLTRSGKSCRLRWMNYLRPEIKRGNFSQEDQETILKWHELLGNRWSAIAAKLPGRTDNEIKNYWHAHLKKLSKNISSSTTLSELVGTSEEVEANKNDSSGNQDLLLISDSPKVPNMDGIKGIPTSLQIHMSTNDIVSSSSSTDPPVEDVSNQYMIDQDEINFSSSNSSEIIRGIWELPYFSFQDIFMPERDPGFMAPTTASCQQEPMYSDVCNDAGYDFWVD</sequence>
<feature type="domain" description="Myb-like" evidence="5">
    <location>
        <begin position="96"/>
        <end position="148"/>
    </location>
</feature>
<dbReference type="InterPro" id="IPR009057">
    <property type="entry name" value="Homeodomain-like_sf"/>
</dbReference>
<dbReference type="InterPro" id="IPR001005">
    <property type="entry name" value="SANT/Myb"/>
</dbReference>
<keyword evidence="4" id="KW-0539">Nucleus</keyword>
<dbReference type="FunFam" id="1.10.10.60:FF:000001">
    <property type="entry name" value="MYB-related transcription factor"/>
    <property type="match status" value="1"/>
</dbReference>
<dbReference type="PROSITE" id="PS50090">
    <property type="entry name" value="MYB_LIKE"/>
    <property type="match status" value="2"/>
</dbReference>
<dbReference type="RefSeq" id="XP_035545070.1">
    <property type="nucleotide sequence ID" value="XM_035689177.1"/>
</dbReference>
<dbReference type="KEGG" id="jre:118348175"/>
<name>A0A6P9EA16_JUGRE</name>
<dbReference type="GO" id="GO:0005634">
    <property type="term" value="C:nucleus"/>
    <property type="evidence" value="ECO:0007669"/>
    <property type="project" value="UniProtKB-SubCell"/>
</dbReference>
<dbReference type="Pfam" id="PF00249">
    <property type="entry name" value="Myb_DNA-binding"/>
    <property type="match status" value="2"/>
</dbReference>
<dbReference type="SUPFAM" id="SSF46689">
    <property type="entry name" value="Homeodomain-like"/>
    <property type="match status" value="1"/>
</dbReference>
<feature type="domain" description="HTH myb-type" evidence="6">
    <location>
        <begin position="96"/>
        <end position="148"/>
    </location>
</feature>
<evidence type="ECO:0000259" key="5">
    <source>
        <dbReference type="PROSITE" id="PS50090"/>
    </source>
</evidence>
<reference evidence="8" key="1">
    <citation type="submission" date="2025-08" db="UniProtKB">
        <authorList>
            <consortium name="RefSeq"/>
        </authorList>
    </citation>
    <scope>IDENTIFICATION</scope>
    <source>
        <tissue evidence="8">Leaves</tissue>
    </source>
</reference>
<dbReference type="Proteomes" id="UP000235220">
    <property type="component" value="Chromosome 4"/>
</dbReference>
<dbReference type="PANTHER" id="PTHR10641">
    <property type="entry name" value="MYB FAMILY TRANSCRIPTION FACTOR"/>
    <property type="match status" value="1"/>
</dbReference>
<keyword evidence="7" id="KW-1185">Reference proteome</keyword>
<accession>A0A6P9EA16</accession>
<evidence type="ECO:0000256" key="4">
    <source>
        <dbReference type="ARBA" id="ARBA00023242"/>
    </source>
</evidence>
<dbReference type="InParanoid" id="A0A6P9EA16"/>
<dbReference type="InterPro" id="IPR015495">
    <property type="entry name" value="Myb_TF_plants"/>
</dbReference>
<feature type="domain" description="Myb-like" evidence="5">
    <location>
        <begin position="149"/>
        <end position="199"/>
    </location>
</feature>
<dbReference type="GO" id="GO:0003677">
    <property type="term" value="F:DNA binding"/>
    <property type="evidence" value="ECO:0007669"/>
    <property type="project" value="UniProtKB-KW"/>
</dbReference>
<dbReference type="PANTHER" id="PTHR10641:SF1244">
    <property type="entry name" value="TRICHOME DIFFERENTIATION PROTEIN GL1-LIKE"/>
    <property type="match status" value="1"/>
</dbReference>
<comment type="subcellular location">
    <subcellularLocation>
        <location evidence="1">Nucleus</location>
    </subcellularLocation>
</comment>
<gene>
    <name evidence="8" type="primary">LOC118348175</name>
</gene>
<protein>
    <submittedName>
        <fullName evidence="8">Transcription factor MYB14-like</fullName>
    </submittedName>
</protein>
<feature type="domain" description="HTH myb-type" evidence="6">
    <location>
        <begin position="149"/>
        <end position="203"/>
    </location>
</feature>
<keyword evidence="3" id="KW-0238">DNA-binding</keyword>
<dbReference type="PROSITE" id="PS51294">
    <property type="entry name" value="HTH_MYB"/>
    <property type="match status" value="2"/>
</dbReference>
<evidence type="ECO:0000313" key="8">
    <source>
        <dbReference type="RefSeq" id="XP_035545070.1"/>
    </source>
</evidence>
<evidence type="ECO:0000256" key="3">
    <source>
        <dbReference type="ARBA" id="ARBA00023125"/>
    </source>
</evidence>
<proteinExistence type="predicted"/>
<dbReference type="GeneID" id="118348175"/>
<organism evidence="7 8">
    <name type="scientific">Juglans regia</name>
    <name type="common">English walnut</name>
    <dbReference type="NCBI Taxonomy" id="51240"/>
    <lineage>
        <taxon>Eukaryota</taxon>
        <taxon>Viridiplantae</taxon>
        <taxon>Streptophyta</taxon>
        <taxon>Embryophyta</taxon>
        <taxon>Tracheophyta</taxon>
        <taxon>Spermatophyta</taxon>
        <taxon>Magnoliopsida</taxon>
        <taxon>eudicotyledons</taxon>
        <taxon>Gunneridae</taxon>
        <taxon>Pentapetalae</taxon>
        <taxon>rosids</taxon>
        <taxon>fabids</taxon>
        <taxon>Fagales</taxon>
        <taxon>Juglandaceae</taxon>
        <taxon>Juglans</taxon>
    </lineage>
</organism>
<evidence type="ECO:0000256" key="2">
    <source>
        <dbReference type="ARBA" id="ARBA00022737"/>
    </source>
</evidence>
<dbReference type="InterPro" id="IPR017930">
    <property type="entry name" value="Myb_dom"/>
</dbReference>
<dbReference type="AlphaFoldDB" id="A0A6P9EA16"/>
<evidence type="ECO:0000256" key="1">
    <source>
        <dbReference type="ARBA" id="ARBA00004123"/>
    </source>
</evidence>